<evidence type="ECO:0000313" key="3">
    <source>
        <dbReference type="EMBL" id="DAZ95427.1"/>
    </source>
</evidence>
<sequence>MELAGQVFCRPMTLVVSFSLFQYLLVFHYKRRREFLGILLLGSALLGTLCLVPFRIKSDAARGHLNDISETCSVLTFLVQITITGREVCKKIRIRPLKFLTLFSEALIVLEIVDIVLNLLQLTLPDFNPPGVDELDNIAENICLAFIFVSRFTFVVMAKGWREVVQNKKLELLFYVLFLTHEYPFMLLEYETGVSWEVVQALWHRTTLALCIGSTIHSKNRDKVKHMTKASTAPDRMTKHASTTEL</sequence>
<dbReference type="Proteomes" id="UP001146120">
    <property type="component" value="Unassembled WGS sequence"/>
</dbReference>
<accession>A0AAV2YQA8</accession>
<name>A0AAV2YQA8_9STRA</name>
<dbReference type="AlphaFoldDB" id="A0AAV2YQA8"/>
<evidence type="ECO:0000256" key="2">
    <source>
        <dbReference type="SAM" id="Phobius"/>
    </source>
</evidence>
<feature type="region of interest" description="Disordered" evidence="1">
    <location>
        <begin position="227"/>
        <end position="246"/>
    </location>
</feature>
<gene>
    <name evidence="3" type="ORF">N0F65_006317</name>
</gene>
<feature type="transmembrane region" description="Helical" evidence="2">
    <location>
        <begin position="99"/>
        <end position="118"/>
    </location>
</feature>
<dbReference type="EMBL" id="DAKRPA010000205">
    <property type="protein sequence ID" value="DAZ95427.1"/>
    <property type="molecule type" value="Genomic_DNA"/>
</dbReference>
<organism evidence="3 4">
    <name type="scientific">Lagenidium giganteum</name>
    <dbReference type="NCBI Taxonomy" id="4803"/>
    <lineage>
        <taxon>Eukaryota</taxon>
        <taxon>Sar</taxon>
        <taxon>Stramenopiles</taxon>
        <taxon>Oomycota</taxon>
        <taxon>Peronosporomycetes</taxon>
        <taxon>Pythiales</taxon>
        <taxon>Pythiaceae</taxon>
    </lineage>
</organism>
<keyword evidence="2" id="KW-1133">Transmembrane helix</keyword>
<comment type="caution">
    <text evidence="3">The sequence shown here is derived from an EMBL/GenBank/DDBJ whole genome shotgun (WGS) entry which is preliminary data.</text>
</comment>
<feature type="transmembrane region" description="Helical" evidence="2">
    <location>
        <begin position="35"/>
        <end position="54"/>
    </location>
</feature>
<reference evidence="3" key="1">
    <citation type="submission" date="2022-11" db="EMBL/GenBank/DDBJ databases">
        <authorList>
            <person name="Morgan W.R."/>
            <person name="Tartar A."/>
        </authorList>
    </citation>
    <scope>NUCLEOTIDE SEQUENCE</scope>
    <source>
        <strain evidence="3">ARSEF 373</strain>
    </source>
</reference>
<feature type="transmembrane region" description="Helical" evidence="2">
    <location>
        <begin position="138"/>
        <end position="158"/>
    </location>
</feature>
<protein>
    <submittedName>
        <fullName evidence="3">Uncharacterized protein</fullName>
    </submittedName>
</protein>
<keyword evidence="4" id="KW-1185">Reference proteome</keyword>
<keyword evidence="2" id="KW-0472">Membrane</keyword>
<evidence type="ECO:0000256" key="1">
    <source>
        <dbReference type="SAM" id="MobiDB-lite"/>
    </source>
</evidence>
<feature type="transmembrane region" description="Helical" evidence="2">
    <location>
        <begin position="12"/>
        <end position="29"/>
    </location>
</feature>
<proteinExistence type="predicted"/>
<keyword evidence="2" id="KW-0812">Transmembrane</keyword>
<reference evidence="3" key="2">
    <citation type="journal article" date="2023" name="Microbiol Resour">
        <title>Decontamination and Annotation of the Draft Genome Sequence of the Oomycete Lagenidium giganteum ARSEF 373.</title>
        <authorList>
            <person name="Morgan W.R."/>
            <person name="Tartar A."/>
        </authorList>
    </citation>
    <scope>NUCLEOTIDE SEQUENCE</scope>
    <source>
        <strain evidence="3">ARSEF 373</strain>
    </source>
</reference>
<evidence type="ECO:0000313" key="4">
    <source>
        <dbReference type="Proteomes" id="UP001146120"/>
    </source>
</evidence>